<protein>
    <submittedName>
        <fullName evidence="5">Transcriptional regulator, ArsR family</fullName>
    </submittedName>
</protein>
<dbReference type="PROSITE" id="PS00846">
    <property type="entry name" value="HTH_ARSR_1"/>
    <property type="match status" value="1"/>
</dbReference>
<dbReference type="PROSITE" id="PS50987">
    <property type="entry name" value="HTH_ARSR_2"/>
    <property type="match status" value="1"/>
</dbReference>
<dbReference type="InterPro" id="IPR051081">
    <property type="entry name" value="HTH_MetalResp_TranReg"/>
</dbReference>
<evidence type="ECO:0000313" key="5">
    <source>
        <dbReference type="EMBL" id="ABO50057.1"/>
    </source>
</evidence>
<gene>
    <name evidence="5" type="ordered locus">Dred_1528</name>
</gene>
<dbReference type="SMART" id="SM00418">
    <property type="entry name" value="HTH_ARSR"/>
    <property type="match status" value="1"/>
</dbReference>
<dbReference type="InterPro" id="IPR001845">
    <property type="entry name" value="HTH_ArsR_DNA-bd_dom"/>
</dbReference>
<dbReference type="KEGG" id="drm:Dred_1528"/>
<dbReference type="AlphaFoldDB" id="A4J4Q4"/>
<evidence type="ECO:0000256" key="2">
    <source>
        <dbReference type="ARBA" id="ARBA00023125"/>
    </source>
</evidence>
<keyword evidence="1" id="KW-0805">Transcription regulation</keyword>
<dbReference type="PRINTS" id="PR00778">
    <property type="entry name" value="HTHARSR"/>
</dbReference>
<dbReference type="Pfam" id="PF01022">
    <property type="entry name" value="HTH_5"/>
    <property type="match status" value="1"/>
</dbReference>
<dbReference type="STRING" id="349161.Dred_1528"/>
<dbReference type="InterPro" id="IPR036390">
    <property type="entry name" value="WH_DNA-bd_sf"/>
</dbReference>
<reference evidence="5 6" key="1">
    <citation type="submission" date="2007-03" db="EMBL/GenBank/DDBJ databases">
        <title>Complete sequence of Desulfotomaculum reducens MI-1.</title>
        <authorList>
            <consortium name="US DOE Joint Genome Institute"/>
            <person name="Copeland A."/>
            <person name="Lucas S."/>
            <person name="Lapidus A."/>
            <person name="Barry K."/>
            <person name="Detter J.C."/>
            <person name="Glavina del Rio T."/>
            <person name="Hammon N."/>
            <person name="Israni S."/>
            <person name="Dalin E."/>
            <person name="Tice H."/>
            <person name="Pitluck S."/>
            <person name="Sims D."/>
            <person name="Brettin T."/>
            <person name="Bruce D."/>
            <person name="Han C."/>
            <person name="Tapia R."/>
            <person name="Schmutz J."/>
            <person name="Larimer F."/>
            <person name="Land M."/>
            <person name="Hauser L."/>
            <person name="Kyrpides N."/>
            <person name="Kim E."/>
            <person name="Tebo B.M."/>
            <person name="Richardson P."/>
        </authorList>
    </citation>
    <scope>NUCLEOTIDE SEQUENCE [LARGE SCALE GENOMIC DNA]</scope>
    <source>
        <strain evidence="5 6">MI-1</strain>
    </source>
</reference>
<dbReference type="Proteomes" id="UP000001556">
    <property type="component" value="Chromosome"/>
</dbReference>
<evidence type="ECO:0000313" key="6">
    <source>
        <dbReference type="Proteomes" id="UP000001556"/>
    </source>
</evidence>
<feature type="domain" description="HTH arsR-type" evidence="4">
    <location>
        <begin position="25"/>
        <end position="119"/>
    </location>
</feature>
<dbReference type="EMBL" id="CP000612">
    <property type="protein sequence ID" value="ABO50057.1"/>
    <property type="molecule type" value="Genomic_DNA"/>
</dbReference>
<dbReference type="InterPro" id="IPR018334">
    <property type="entry name" value="ArsR_HTH"/>
</dbReference>
<organism evidence="5 6">
    <name type="scientific">Desulforamulus reducens (strain ATCC BAA-1160 / DSM 100696 / MI-1)</name>
    <name type="common">Desulfotomaculum reducens</name>
    <dbReference type="NCBI Taxonomy" id="349161"/>
    <lineage>
        <taxon>Bacteria</taxon>
        <taxon>Bacillati</taxon>
        <taxon>Bacillota</taxon>
        <taxon>Clostridia</taxon>
        <taxon>Eubacteriales</taxon>
        <taxon>Peptococcaceae</taxon>
        <taxon>Desulforamulus</taxon>
    </lineage>
</organism>
<accession>A4J4Q4</accession>
<dbReference type="NCBIfam" id="NF033788">
    <property type="entry name" value="HTH_metalloreg"/>
    <property type="match status" value="1"/>
</dbReference>
<dbReference type="CDD" id="cd00090">
    <property type="entry name" value="HTH_ARSR"/>
    <property type="match status" value="1"/>
</dbReference>
<dbReference type="eggNOG" id="COG0640">
    <property type="taxonomic scope" value="Bacteria"/>
</dbReference>
<sequence>MSESKLPDTCEIFCFNEKKVERLRTEVTATAGLAELFKALADDTRMKIIYALCQDELCVCDVATIIGSTVPAASHHLRYLKNVGLAKHRKQGKMVFYSINDTCVKTIVETALVHHKHKID</sequence>
<dbReference type="GO" id="GO:0003677">
    <property type="term" value="F:DNA binding"/>
    <property type="evidence" value="ECO:0007669"/>
    <property type="project" value="UniProtKB-KW"/>
</dbReference>
<dbReference type="GO" id="GO:0003700">
    <property type="term" value="F:DNA-binding transcription factor activity"/>
    <property type="evidence" value="ECO:0007669"/>
    <property type="project" value="InterPro"/>
</dbReference>
<evidence type="ECO:0000256" key="3">
    <source>
        <dbReference type="ARBA" id="ARBA00023163"/>
    </source>
</evidence>
<dbReference type="PANTHER" id="PTHR33154:SF18">
    <property type="entry name" value="ARSENICAL RESISTANCE OPERON REPRESSOR"/>
    <property type="match status" value="1"/>
</dbReference>
<dbReference type="InterPro" id="IPR011991">
    <property type="entry name" value="ArsR-like_HTH"/>
</dbReference>
<keyword evidence="2" id="KW-0238">DNA-binding</keyword>
<keyword evidence="6" id="KW-1185">Reference proteome</keyword>
<proteinExistence type="predicted"/>
<name>A4J4Q4_DESRM</name>
<dbReference type="HOGENOM" id="CLU_097806_7_3_9"/>
<dbReference type="Gene3D" id="1.10.10.10">
    <property type="entry name" value="Winged helix-like DNA-binding domain superfamily/Winged helix DNA-binding domain"/>
    <property type="match status" value="1"/>
</dbReference>
<keyword evidence="3" id="KW-0804">Transcription</keyword>
<dbReference type="InterPro" id="IPR036388">
    <property type="entry name" value="WH-like_DNA-bd_sf"/>
</dbReference>
<dbReference type="SUPFAM" id="SSF46785">
    <property type="entry name" value="Winged helix' DNA-binding domain"/>
    <property type="match status" value="1"/>
</dbReference>
<evidence type="ECO:0000256" key="1">
    <source>
        <dbReference type="ARBA" id="ARBA00023015"/>
    </source>
</evidence>
<dbReference type="PANTHER" id="PTHR33154">
    <property type="entry name" value="TRANSCRIPTIONAL REGULATOR, ARSR FAMILY"/>
    <property type="match status" value="1"/>
</dbReference>
<evidence type="ECO:0000259" key="4">
    <source>
        <dbReference type="PROSITE" id="PS50987"/>
    </source>
</evidence>